<organism evidence="1 2">
    <name type="scientific">Sporothrix schenckii 1099-18</name>
    <dbReference type="NCBI Taxonomy" id="1397361"/>
    <lineage>
        <taxon>Eukaryota</taxon>
        <taxon>Fungi</taxon>
        <taxon>Dikarya</taxon>
        <taxon>Ascomycota</taxon>
        <taxon>Pezizomycotina</taxon>
        <taxon>Sordariomycetes</taxon>
        <taxon>Sordariomycetidae</taxon>
        <taxon>Ophiostomatales</taxon>
        <taxon>Ophiostomataceae</taxon>
        <taxon>Sporothrix</taxon>
    </lineage>
</organism>
<comment type="caution">
    <text evidence="1">The sequence shown here is derived from an EMBL/GenBank/DDBJ whole genome shotgun (WGS) entry which is preliminary data.</text>
</comment>
<sequence length="591" mass="65389">MEPTEDVMRSAHELPSKLLDVDLTPDTDQLLQWFRSEHQGQIHKLVDVRNTADSGLSFQVRRSSPAGVQADEPVVVCPISTSLSYLNALGGGRPLGKASTQDGGAIRPAFSPEFMQQVPPHVIGRFFLMQQVLKGQDSAWAPYIATLPQPQNYNAWALPAVWRKVGEEKGSDIALALLKGTNADVAAEEMRQRIDTEFRAAWAVLQDPQYTFALYQWAYCIFTSRSFRPSLVLTDEIKAVLTRDANGAAQDGSSIDPRYLAAVNHARLPEGCGTDDFSILFPVLDIGNHDPRASITWQPVVDASRQSLNSSTVLTPAPSGTNEHAIVFYTGTVYGQGQEVFNNYGLKTNSELLVGYGFTLPPEDNMHNDYVHLRKRGALAHGVSDGVAGHVDTHPDFLLSLRPIAEPSSVVGRARLPRDQQVDSMPESRRSPGFSLIEDGLLWDMLSHMIKPEDRETLQRAAVAAFHGQQYLTLPVDDVNAIVPLAELREAIMDLVFQTKFSEDGSSIFAQHSRNIHFVLLQKFDNDLETLQDTDPPSYIAALLEDGEYVAKTRQERLAMEYREQYRAVLSSAVDVLGEEMSNVMAQEGEA</sequence>
<dbReference type="KEGG" id="ssck:SPSK_08946"/>
<reference evidence="1 2" key="1">
    <citation type="journal article" date="2014" name="BMC Genomics">
        <title>Comparative genomics of the major fungal agents of human and animal Sporotrichosis: Sporothrix schenckii and Sporothrix brasiliensis.</title>
        <authorList>
            <person name="Teixeira M.M."/>
            <person name="de Almeida L.G."/>
            <person name="Kubitschek-Barreira P."/>
            <person name="Alves F.L."/>
            <person name="Kioshima E.S."/>
            <person name="Abadio A.K."/>
            <person name="Fernandes L."/>
            <person name="Derengowski L.S."/>
            <person name="Ferreira K.S."/>
            <person name="Souza R.C."/>
            <person name="Ruiz J.C."/>
            <person name="de Andrade N.C."/>
            <person name="Paes H.C."/>
            <person name="Nicola A.M."/>
            <person name="Albuquerque P."/>
            <person name="Gerber A.L."/>
            <person name="Martins V.P."/>
            <person name="Peconick L.D."/>
            <person name="Neto A.V."/>
            <person name="Chaucanez C.B."/>
            <person name="Silva P.A."/>
            <person name="Cunha O.L."/>
            <person name="de Oliveira F.F."/>
            <person name="dos Santos T.C."/>
            <person name="Barros A.L."/>
            <person name="Soares M.A."/>
            <person name="de Oliveira L.M."/>
            <person name="Marini M.M."/>
            <person name="Villalobos-Duno H."/>
            <person name="Cunha M.M."/>
            <person name="de Hoog S."/>
            <person name="da Silveira J.F."/>
            <person name="Henrissat B."/>
            <person name="Nino-Vega G.A."/>
            <person name="Cisalpino P.S."/>
            <person name="Mora-Montes H.M."/>
            <person name="Almeida S.R."/>
            <person name="Stajich J.E."/>
            <person name="Lopes-Bezerra L.M."/>
            <person name="Vasconcelos A.T."/>
            <person name="Felipe M.S."/>
        </authorList>
    </citation>
    <scope>NUCLEOTIDE SEQUENCE [LARGE SCALE GENOMIC DNA]</scope>
    <source>
        <strain evidence="1 2">1099-18</strain>
    </source>
</reference>
<accession>A0A0F2M4V8</accession>
<proteinExistence type="predicted"/>
<dbReference type="EMBL" id="AXCR01000007">
    <property type="protein sequence ID" value="KJR84124.1"/>
    <property type="molecule type" value="Genomic_DNA"/>
</dbReference>
<dbReference type="GO" id="GO:0016279">
    <property type="term" value="F:protein-lysine N-methyltransferase activity"/>
    <property type="evidence" value="ECO:0007669"/>
    <property type="project" value="TreeGrafter"/>
</dbReference>
<dbReference type="OrthoDB" id="42889at2759"/>
<dbReference type="VEuPathDB" id="FungiDB:SPSK_08946"/>
<dbReference type="Gene3D" id="3.90.1410.10">
    <property type="entry name" value="set domain protein methyltransferase, domain 1"/>
    <property type="match status" value="1"/>
</dbReference>
<name>A0A0F2M4V8_SPOSC</name>
<dbReference type="RefSeq" id="XP_016586800.1">
    <property type="nucleotide sequence ID" value="XM_016735530.1"/>
</dbReference>
<dbReference type="PANTHER" id="PTHR13271:SF146">
    <property type="entry name" value="SET DOMAIN-CONTAINING PROTEIN"/>
    <property type="match status" value="1"/>
</dbReference>
<evidence type="ECO:0000313" key="2">
    <source>
        <dbReference type="Proteomes" id="UP000033710"/>
    </source>
</evidence>
<dbReference type="GeneID" id="27670807"/>
<dbReference type="SUPFAM" id="SSF82199">
    <property type="entry name" value="SET domain"/>
    <property type="match status" value="1"/>
</dbReference>
<evidence type="ECO:0000313" key="1">
    <source>
        <dbReference type="EMBL" id="KJR84124.1"/>
    </source>
</evidence>
<dbReference type="GO" id="GO:0005634">
    <property type="term" value="C:nucleus"/>
    <property type="evidence" value="ECO:0007669"/>
    <property type="project" value="TreeGrafter"/>
</dbReference>
<gene>
    <name evidence="1" type="ORF">SPSK_08946</name>
</gene>
<protein>
    <submittedName>
        <fullName evidence="1">Set domain containing protein</fullName>
    </submittedName>
</protein>
<dbReference type="Proteomes" id="UP000033710">
    <property type="component" value="Unassembled WGS sequence"/>
</dbReference>
<dbReference type="PANTHER" id="PTHR13271">
    <property type="entry name" value="UNCHARACTERIZED PUTATIVE METHYLTRANSFERASE"/>
    <property type="match status" value="1"/>
</dbReference>
<dbReference type="AlphaFoldDB" id="A0A0F2M4V8"/>
<dbReference type="InterPro" id="IPR046341">
    <property type="entry name" value="SET_dom_sf"/>
</dbReference>
<reference evidence="1 2" key="2">
    <citation type="journal article" date="2015" name="Eukaryot. Cell">
        <title>Asexual propagation of a virulent clone complex in a human and feline outbreak of sporotrichosis.</title>
        <authorList>
            <person name="Teixeira Mde M."/>
            <person name="Rodrigues A.M."/>
            <person name="Tsui C.K."/>
            <person name="de Almeida L.G."/>
            <person name="Van Diepeningen A.D."/>
            <person name="van den Ende B.G."/>
            <person name="Fernandes G.F."/>
            <person name="Kano R."/>
            <person name="Hamelin R.C."/>
            <person name="Lopes-Bezerra L.M."/>
            <person name="Vasconcelos A.T."/>
            <person name="de Hoog S."/>
            <person name="de Camargo Z.P."/>
            <person name="Felipe M.S."/>
        </authorList>
    </citation>
    <scope>NUCLEOTIDE SEQUENCE [LARGE SCALE GENOMIC DNA]</scope>
    <source>
        <strain evidence="1 2">1099-18</strain>
    </source>
</reference>
<dbReference type="InterPro" id="IPR050600">
    <property type="entry name" value="SETD3_SETD6_MTase"/>
</dbReference>